<evidence type="ECO:0000313" key="3">
    <source>
        <dbReference type="Proteomes" id="UP000789833"/>
    </source>
</evidence>
<comment type="caution">
    <text evidence="2">The sequence shown here is derived from an EMBL/GenBank/DDBJ whole genome shotgun (WGS) entry which is preliminary data.</text>
</comment>
<protein>
    <recommendedName>
        <fullName evidence="4">ABC transporter permease</fullName>
    </recommendedName>
</protein>
<evidence type="ECO:0000313" key="2">
    <source>
        <dbReference type="EMBL" id="CAG9620599.1"/>
    </source>
</evidence>
<feature type="transmembrane region" description="Helical" evidence="1">
    <location>
        <begin position="238"/>
        <end position="259"/>
    </location>
</feature>
<feature type="transmembrane region" description="Helical" evidence="1">
    <location>
        <begin position="289"/>
        <end position="312"/>
    </location>
</feature>
<organism evidence="2 3">
    <name type="scientific">Sutcliffiella rhizosphaerae</name>
    <dbReference type="NCBI Taxonomy" id="2880967"/>
    <lineage>
        <taxon>Bacteria</taxon>
        <taxon>Bacillati</taxon>
        <taxon>Bacillota</taxon>
        <taxon>Bacilli</taxon>
        <taxon>Bacillales</taxon>
        <taxon>Bacillaceae</taxon>
        <taxon>Sutcliffiella</taxon>
    </lineage>
</organism>
<accession>A0ABN8A7H2</accession>
<keyword evidence="1" id="KW-1133">Transmembrane helix</keyword>
<dbReference type="EMBL" id="CAKJTJ010000005">
    <property type="protein sequence ID" value="CAG9620599.1"/>
    <property type="molecule type" value="Genomic_DNA"/>
</dbReference>
<keyword evidence="1" id="KW-0472">Membrane</keyword>
<name>A0ABN8A7H2_9BACI</name>
<evidence type="ECO:0000256" key="1">
    <source>
        <dbReference type="SAM" id="Phobius"/>
    </source>
</evidence>
<keyword evidence="1" id="KW-0812">Transmembrane</keyword>
<keyword evidence="3" id="KW-1185">Reference proteome</keyword>
<dbReference type="Pfam" id="PF12679">
    <property type="entry name" value="ABC2_membrane_2"/>
    <property type="match status" value="1"/>
</dbReference>
<feature type="transmembrane region" description="Helical" evidence="1">
    <location>
        <begin position="18"/>
        <end position="39"/>
    </location>
</feature>
<gene>
    <name evidence="2" type="ORF">BACCIP111883_01368</name>
</gene>
<reference evidence="2 3" key="1">
    <citation type="submission" date="2021-10" db="EMBL/GenBank/DDBJ databases">
        <authorList>
            <person name="Criscuolo A."/>
        </authorList>
    </citation>
    <scope>NUCLEOTIDE SEQUENCE [LARGE SCALE GENOMIC DNA]</scope>
    <source>
        <strain evidence="3">CIP 111883</strain>
    </source>
</reference>
<dbReference type="PANTHER" id="PTHR37305:SF1">
    <property type="entry name" value="MEMBRANE PROTEIN"/>
    <property type="match status" value="1"/>
</dbReference>
<feature type="transmembrane region" description="Helical" evidence="1">
    <location>
        <begin position="206"/>
        <end position="229"/>
    </location>
</feature>
<proteinExistence type="predicted"/>
<sequence length="318" mass="36082">MKNLIVNELIKWIKRPSFYVMSGILVLLSIIGVVLTIMVGPMMDGMNSSNEEQLNWRETLEQENQYLESSIIDGDERETGHLERQLAINEHRLEHNMEPSSKTSVWSYIDENLGLTSLITLFVVIIAGGMIASEFTWGTIKLLMIRPISRSKILVAKYLSVLVFMVIFLAIFFITSFITGAIAFGFDSTPFLLYLNGEVYEVYPLLFLLLKLGLQSIGIVMFATIAFMISSVFRNNSLAIGISLFLLFTGTQITALVSMKFEWAKYSPFANIHFQTFLDGMPMVAGVNFWFSVVMFFIYFVILHVVSFLTFVKRDIAA</sequence>
<dbReference type="Proteomes" id="UP000789833">
    <property type="component" value="Unassembled WGS sequence"/>
</dbReference>
<evidence type="ECO:0008006" key="4">
    <source>
        <dbReference type="Google" id="ProtNLM"/>
    </source>
</evidence>
<feature type="transmembrane region" description="Helical" evidence="1">
    <location>
        <begin position="113"/>
        <end position="137"/>
    </location>
</feature>
<dbReference type="PRINTS" id="PR00173">
    <property type="entry name" value="EDTRNSPORT"/>
</dbReference>
<feature type="transmembrane region" description="Helical" evidence="1">
    <location>
        <begin position="158"/>
        <end position="186"/>
    </location>
</feature>
<dbReference type="PANTHER" id="PTHR37305">
    <property type="entry name" value="INTEGRAL MEMBRANE PROTEIN-RELATED"/>
    <property type="match status" value="1"/>
</dbReference>
<dbReference type="RefSeq" id="WP_230500515.1">
    <property type="nucleotide sequence ID" value="NZ_CAKJTJ010000005.1"/>
</dbReference>